<dbReference type="OrthoDB" id="9808993at2"/>
<dbReference type="Gene3D" id="1.10.3210.10">
    <property type="entry name" value="Hypothetical protein af1432"/>
    <property type="match status" value="1"/>
</dbReference>
<reference evidence="2" key="1">
    <citation type="submission" date="2016-10" db="EMBL/GenBank/DDBJ databases">
        <authorList>
            <person name="Varghese N."/>
            <person name="Submissions S."/>
        </authorList>
    </citation>
    <scope>NUCLEOTIDE SEQUENCE [LARGE SCALE GENOMIC DNA]</scope>
    <source>
        <strain evidence="2">DSM 15310</strain>
    </source>
</reference>
<dbReference type="AlphaFoldDB" id="A0A1H9ZTK2"/>
<dbReference type="PIRSF" id="PIRSF035170">
    <property type="entry name" value="HD_phosphohydro"/>
    <property type="match status" value="1"/>
</dbReference>
<accession>A0A1H9ZTK2</accession>
<dbReference type="SUPFAM" id="SSF109604">
    <property type="entry name" value="HD-domain/PDEase-like"/>
    <property type="match status" value="1"/>
</dbReference>
<evidence type="ECO:0000313" key="1">
    <source>
        <dbReference type="EMBL" id="SES85093.1"/>
    </source>
</evidence>
<keyword evidence="2" id="KW-1185">Reference proteome</keyword>
<proteinExistence type="predicted"/>
<dbReference type="PANTHER" id="PTHR21174">
    <property type="match status" value="1"/>
</dbReference>
<dbReference type="Proteomes" id="UP000198697">
    <property type="component" value="Unassembled WGS sequence"/>
</dbReference>
<dbReference type="InterPro" id="IPR009218">
    <property type="entry name" value="HD_phosphohydro"/>
</dbReference>
<sequence>MQTRWNALVVSLLPDAALRDATYRQLTAAYSGPGRHYHNLHHVQALLTTVDEYIGLVEDREVVELAVWFHDAVYDYLSSENEARSAALARQFLAHSTLSAERQARVAYLIECTARHTAAHAPAPDLDFFLDADLRILGAAPAAYAEYARLIRQEYQLVPAVLYRRGRRKVLEQLLNTPQLYRTAGFQERFDAAARRNLRAELAEL</sequence>
<evidence type="ECO:0000313" key="2">
    <source>
        <dbReference type="Proteomes" id="UP000198697"/>
    </source>
</evidence>
<name>A0A1H9ZTK2_9BACT</name>
<gene>
    <name evidence="1" type="ORF">SAMN04487998_0467</name>
</gene>
<dbReference type="PANTHER" id="PTHR21174:SF0">
    <property type="entry name" value="HD PHOSPHOHYDROLASE FAMILY PROTEIN-RELATED"/>
    <property type="match status" value="1"/>
</dbReference>
<dbReference type="EMBL" id="FOHS01000001">
    <property type="protein sequence ID" value="SES85093.1"/>
    <property type="molecule type" value="Genomic_DNA"/>
</dbReference>
<dbReference type="RefSeq" id="WP_092767875.1">
    <property type="nucleotide sequence ID" value="NZ_FOHS01000001.1"/>
</dbReference>
<protein>
    <submittedName>
        <fullName evidence="1">Predicted metal-dependent phosphohydrolase, HD superfamily</fullName>
    </submittedName>
</protein>
<organism evidence="1 2">
    <name type="scientific">Hymenobacter actinosclerus</name>
    <dbReference type="NCBI Taxonomy" id="82805"/>
    <lineage>
        <taxon>Bacteria</taxon>
        <taxon>Pseudomonadati</taxon>
        <taxon>Bacteroidota</taxon>
        <taxon>Cytophagia</taxon>
        <taxon>Cytophagales</taxon>
        <taxon>Hymenobacteraceae</taxon>
        <taxon>Hymenobacter</taxon>
    </lineage>
</organism>
<dbReference type="STRING" id="82805.SAMN04487998_0467"/>
<dbReference type="GO" id="GO:0016787">
    <property type="term" value="F:hydrolase activity"/>
    <property type="evidence" value="ECO:0007669"/>
    <property type="project" value="UniProtKB-KW"/>
</dbReference>
<keyword evidence="1" id="KW-0378">Hydrolase</keyword>